<dbReference type="NCBIfam" id="TIGR01571">
    <property type="entry name" value="A_thal_Cys_rich"/>
    <property type="match status" value="1"/>
</dbReference>
<comment type="similarity">
    <text evidence="1">Belongs to the cornifelin family.</text>
</comment>
<protein>
    <submittedName>
        <fullName evidence="2">Placenta-specific protein 8-like</fullName>
    </submittedName>
</protein>
<organism evidence="2 3">
    <name type="scientific">Brachionus plicatilis</name>
    <name type="common">Marine rotifer</name>
    <name type="synonym">Brachionus muelleri</name>
    <dbReference type="NCBI Taxonomy" id="10195"/>
    <lineage>
        <taxon>Eukaryota</taxon>
        <taxon>Metazoa</taxon>
        <taxon>Spiralia</taxon>
        <taxon>Gnathifera</taxon>
        <taxon>Rotifera</taxon>
        <taxon>Eurotatoria</taxon>
        <taxon>Monogononta</taxon>
        <taxon>Pseudotrocha</taxon>
        <taxon>Ploima</taxon>
        <taxon>Brachionidae</taxon>
        <taxon>Brachionus</taxon>
    </lineage>
</organism>
<dbReference type="OrthoDB" id="1045822at2759"/>
<evidence type="ECO:0000313" key="3">
    <source>
        <dbReference type="Proteomes" id="UP000276133"/>
    </source>
</evidence>
<dbReference type="InterPro" id="IPR006461">
    <property type="entry name" value="PLAC_motif_containing"/>
</dbReference>
<evidence type="ECO:0000313" key="2">
    <source>
        <dbReference type="EMBL" id="RNA44020.1"/>
    </source>
</evidence>
<keyword evidence="3" id="KW-1185">Reference proteome</keyword>
<accession>A0A3M7T863</accession>
<name>A0A3M7T863_BRAPC</name>
<evidence type="ECO:0000256" key="1">
    <source>
        <dbReference type="ARBA" id="ARBA00009024"/>
    </source>
</evidence>
<proteinExistence type="inferred from homology"/>
<sequence length="140" mass="16504">MNTNKSTEKVIPKPTIPVNDGRLPQELFEIIQIPPDENPFKYENLWETELCDFFEDCNEFIFAHCCYYCYIYKIFKTMDESIFSYILTPNPLIPIRTKIRAVLRIKGSLIEDCCQVLFCAPCTAFQINQELKYKEIIPDK</sequence>
<gene>
    <name evidence="2" type="ORF">BpHYR1_046223</name>
</gene>
<reference evidence="2 3" key="1">
    <citation type="journal article" date="2018" name="Sci. Rep.">
        <title>Genomic signatures of local adaptation to the degree of environmental predictability in rotifers.</title>
        <authorList>
            <person name="Franch-Gras L."/>
            <person name="Hahn C."/>
            <person name="Garcia-Roger E.M."/>
            <person name="Carmona M.J."/>
            <person name="Serra M."/>
            <person name="Gomez A."/>
        </authorList>
    </citation>
    <scope>NUCLEOTIDE SEQUENCE [LARGE SCALE GENOMIC DNA]</scope>
    <source>
        <strain evidence="2">HYR1</strain>
    </source>
</reference>
<dbReference type="Pfam" id="PF04749">
    <property type="entry name" value="PLAC8"/>
    <property type="match status" value="1"/>
</dbReference>
<dbReference type="EMBL" id="REGN01000164">
    <property type="protein sequence ID" value="RNA44020.1"/>
    <property type="molecule type" value="Genomic_DNA"/>
</dbReference>
<dbReference type="AlphaFoldDB" id="A0A3M7T863"/>
<dbReference type="PANTHER" id="PTHR15907">
    <property type="entry name" value="DUF614 FAMILY PROTEIN-RELATED"/>
    <property type="match status" value="1"/>
</dbReference>
<dbReference type="Proteomes" id="UP000276133">
    <property type="component" value="Unassembled WGS sequence"/>
</dbReference>
<comment type="caution">
    <text evidence="2">The sequence shown here is derived from an EMBL/GenBank/DDBJ whole genome shotgun (WGS) entry which is preliminary data.</text>
</comment>